<dbReference type="PANTHER" id="PTHR43586:SF21">
    <property type="entry name" value="PYRIDOXAL PHOSPHATE (PLP)-DEPENDENT ASPARTATE AMINOTRANSFERASE SUPERFAMILY"/>
    <property type="match status" value="1"/>
</dbReference>
<dbReference type="EMBL" id="CP002299">
    <property type="protein sequence ID" value="ADP80445.1"/>
    <property type="molecule type" value="Genomic_DNA"/>
</dbReference>
<proteinExistence type="predicted"/>
<organism evidence="2 3">
    <name type="scientific">Pseudofrankia inefficax (strain DSM 45817 / CECT 9037 / DDB 130130 / EuI1c)</name>
    <name type="common">Frankia inefficax</name>
    <dbReference type="NCBI Taxonomy" id="298654"/>
    <lineage>
        <taxon>Bacteria</taxon>
        <taxon>Bacillati</taxon>
        <taxon>Actinomycetota</taxon>
        <taxon>Actinomycetes</taxon>
        <taxon>Frankiales</taxon>
        <taxon>Frankiaceae</taxon>
        <taxon>Pseudofrankia</taxon>
    </lineage>
</organism>
<protein>
    <submittedName>
        <fullName evidence="2">Cysteine desulfurase family protein</fullName>
        <ecNumber evidence="2">2.8.1.7</ecNumber>
    </submittedName>
</protein>
<keyword evidence="2" id="KW-0808">Transferase</keyword>
<dbReference type="GO" id="GO:0031071">
    <property type="term" value="F:cysteine desulfurase activity"/>
    <property type="evidence" value="ECO:0007669"/>
    <property type="project" value="UniProtKB-EC"/>
</dbReference>
<dbReference type="Pfam" id="PF00266">
    <property type="entry name" value="Aminotran_5"/>
    <property type="match status" value="1"/>
</dbReference>
<dbReference type="InParanoid" id="E3J1C4"/>
<dbReference type="KEGG" id="fri:FraEuI1c_2408"/>
<dbReference type="InterPro" id="IPR015422">
    <property type="entry name" value="PyrdxlP-dep_Trfase_small"/>
</dbReference>
<dbReference type="InterPro" id="IPR000192">
    <property type="entry name" value="Aminotrans_V_dom"/>
</dbReference>
<dbReference type="STRING" id="298654.FraEuI1c_2408"/>
<name>E3J1C4_PSEI1</name>
<sequence length="421" mass="44907">MTEPKSTQTAAGYDVAAVRARFPALAAGAAHFDGPGGSQTPEVVARTVYDTLTHPLANRGTATLAERNAEDAVVACRAALADFLQVEPNGVIFGRSMTQNTMDLARTLAKRWGPGDEVVVTRLDHDGNVRPWVLAARAVGATVRFADFDPEAGELTPDHIERVLSPATRLVAVTAASNLIGTTPDIAAIRQVVHAVGAWLHVDGVHYSAHRAVDVPALGADFYACSPYKFLGPHCGVTYGRPEILEQLDPDKLLPATDAVPERFELGTLPYELMAGTTAAVDFLADLAPAAAGPGADRRARLRASMAALEAHEDGLRRRIEEGLSGLPGTRLWSRAARRTPTLLATFEGQDPQDIRAFLGKRGVNAPAGSFYAYEASRRLGLGDTGGLRLGLAPYNDDGDVDRLLSALRDYFDGARARAER</sequence>
<dbReference type="InterPro" id="IPR015421">
    <property type="entry name" value="PyrdxlP-dep_Trfase_major"/>
</dbReference>
<dbReference type="AlphaFoldDB" id="E3J1C4"/>
<evidence type="ECO:0000313" key="3">
    <source>
        <dbReference type="Proteomes" id="UP000002484"/>
    </source>
</evidence>
<accession>E3J1C4</accession>
<dbReference type="Proteomes" id="UP000002484">
    <property type="component" value="Chromosome"/>
</dbReference>
<dbReference type="SUPFAM" id="SSF53383">
    <property type="entry name" value="PLP-dependent transferases"/>
    <property type="match status" value="1"/>
</dbReference>
<evidence type="ECO:0000313" key="2">
    <source>
        <dbReference type="EMBL" id="ADP80445.1"/>
    </source>
</evidence>
<dbReference type="InterPro" id="IPR015424">
    <property type="entry name" value="PyrdxlP-dep_Trfase"/>
</dbReference>
<dbReference type="OrthoDB" id="7592443at2"/>
<dbReference type="PANTHER" id="PTHR43586">
    <property type="entry name" value="CYSTEINE DESULFURASE"/>
    <property type="match status" value="1"/>
</dbReference>
<keyword evidence="3" id="KW-1185">Reference proteome</keyword>
<dbReference type="NCBIfam" id="TIGR01976">
    <property type="entry name" value="am_tr_V_VC1184"/>
    <property type="match status" value="1"/>
</dbReference>
<feature type="domain" description="Aminotransferase class V" evidence="1">
    <location>
        <begin position="32"/>
        <end position="404"/>
    </location>
</feature>
<dbReference type="InterPro" id="IPR011340">
    <property type="entry name" value="Cys_dSase-rel"/>
</dbReference>
<dbReference type="HOGENOM" id="CLU_003433_2_2_11"/>
<dbReference type="eggNOG" id="COG0520">
    <property type="taxonomic scope" value="Bacteria"/>
</dbReference>
<dbReference type="Gene3D" id="3.40.640.10">
    <property type="entry name" value="Type I PLP-dependent aspartate aminotransferase-like (Major domain)"/>
    <property type="match status" value="1"/>
</dbReference>
<evidence type="ECO:0000259" key="1">
    <source>
        <dbReference type="Pfam" id="PF00266"/>
    </source>
</evidence>
<reference evidence="2 3" key="1">
    <citation type="submission" date="2010-10" db="EMBL/GenBank/DDBJ databases">
        <title>Complete sequence of Frankia sp. EuI1c.</title>
        <authorList>
            <consortium name="US DOE Joint Genome Institute"/>
            <person name="Lucas S."/>
            <person name="Copeland A."/>
            <person name="Lapidus A."/>
            <person name="Cheng J.-F."/>
            <person name="Bruce D."/>
            <person name="Goodwin L."/>
            <person name="Pitluck S."/>
            <person name="Chertkov O."/>
            <person name="Detter J.C."/>
            <person name="Han C."/>
            <person name="Tapia R."/>
            <person name="Land M."/>
            <person name="Hauser L."/>
            <person name="Jeffries C."/>
            <person name="Kyrpides N."/>
            <person name="Ivanova N."/>
            <person name="Mikhailova N."/>
            <person name="Beauchemin N."/>
            <person name="Sen A."/>
            <person name="Sur S.A."/>
            <person name="Gtari M."/>
            <person name="Wall L."/>
            <person name="Tisa L."/>
            <person name="Woyke T."/>
        </authorList>
    </citation>
    <scope>NUCLEOTIDE SEQUENCE [LARGE SCALE GENOMIC DNA]</scope>
    <source>
        <strain evidence="3">DSM 45817 / CECT 9037 / EuI1c</strain>
    </source>
</reference>
<gene>
    <name evidence="2" type="ordered locus">FraEuI1c_2408</name>
</gene>
<dbReference type="RefSeq" id="WP_013423563.1">
    <property type="nucleotide sequence ID" value="NC_014666.1"/>
</dbReference>
<dbReference type="EC" id="2.8.1.7" evidence="2"/>
<dbReference type="Gene3D" id="3.90.1150.10">
    <property type="entry name" value="Aspartate Aminotransferase, domain 1"/>
    <property type="match status" value="1"/>
</dbReference>